<dbReference type="InterPro" id="IPR054351">
    <property type="entry name" value="NADH_UbQ_OxRdtase_ferredoxin"/>
</dbReference>
<dbReference type="InterPro" id="IPR001041">
    <property type="entry name" value="2Fe-2S_ferredoxin-type"/>
</dbReference>
<dbReference type="SUPFAM" id="SSF54292">
    <property type="entry name" value="2Fe-2S ferredoxin-like"/>
    <property type="match status" value="1"/>
</dbReference>
<evidence type="ECO:0000256" key="7">
    <source>
        <dbReference type="ARBA" id="ARBA00023014"/>
    </source>
</evidence>
<dbReference type="GO" id="GO:0051539">
    <property type="term" value="F:4 iron, 4 sulfur cluster binding"/>
    <property type="evidence" value="ECO:0007669"/>
    <property type="project" value="UniProtKB-KW"/>
</dbReference>
<dbReference type="SUPFAM" id="SSF53706">
    <property type="entry name" value="Formate dehydrogenase/DMSO reductase, domains 1-3"/>
    <property type="match status" value="1"/>
</dbReference>
<dbReference type="InterPro" id="IPR019574">
    <property type="entry name" value="NADH_UbQ_OxRdtase_Gsu_4Fe4S-bd"/>
</dbReference>
<reference evidence="14" key="1">
    <citation type="submission" date="2021-01" db="EMBL/GenBank/DDBJ databases">
        <authorList>
            <person name="Corre E."/>
            <person name="Pelletier E."/>
            <person name="Niang G."/>
            <person name="Scheremetjew M."/>
            <person name="Finn R."/>
            <person name="Kale V."/>
            <person name="Holt S."/>
            <person name="Cochrane G."/>
            <person name="Meng A."/>
            <person name="Brown T."/>
            <person name="Cohen L."/>
        </authorList>
    </citation>
    <scope>NUCLEOTIDE SEQUENCE</scope>
    <source>
        <strain evidence="14">Clade-A-BCC118000</strain>
    </source>
</reference>
<dbReference type="InterPro" id="IPR010228">
    <property type="entry name" value="NADH_UbQ_OxRdtase_Gsu"/>
</dbReference>
<keyword evidence="6" id="KW-0408">Iron</keyword>
<organism evidence="14">
    <name type="scientific">Ostreococcus sp. 'lucimarinus'</name>
    <dbReference type="NCBI Taxonomy" id="242159"/>
    <lineage>
        <taxon>Eukaryota</taxon>
        <taxon>Viridiplantae</taxon>
        <taxon>Chlorophyta</taxon>
        <taxon>Mamiellophyceae</taxon>
        <taxon>Mamiellales</taxon>
        <taxon>Bathycoccaceae</taxon>
        <taxon>Ostreococcus</taxon>
    </lineage>
</organism>
<dbReference type="InterPro" id="IPR006963">
    <property type="entry name" value="Mopterin_OxRdtase_4Fe-4S_dom"/>
</dbReference>
<dbReference type="FunFam" id="3.30.70.20:FF:000002">
    <property type="entry name" value="NADH-ubiquinone oxidoreductase 75 kDa subunit"/>
    <property type="match status" value="1"/>
</dbReference>
<dbReference type="FunFam" id="3.10.20.740:FF:000001">
    <property type="entry name" value="NADH-quinone oxidoreductase subunit G"/>
    <property type="match status" value="1"/>
</dbReference>
<dbReference type="Pfam" id="PF13510">
    <property type="entry name" value="Fer2_4"/>
    <property type="match status" value="1"/>
</dbReference>
<gene>
    <name evidence="14" type="ORF">OLUC0939_LOCUS1041</name>
</gene>
<evidence type="ECO:0000256" key="6">
    <source>
        <dbReference type="ARBA" id="ARBA00023004"/>
    </source>
</evidence>
<dbReference type="Pfam" id="PF00384">
    <property type="entry name" value="Molybdopterin"/>
    <property type="match status" value="1"/>
</dbReference>
<feature type="domain" description="2Fe-2S ferredoxin-type" evidence="11">
    <location>
        <begin position="13"/>
        <end position="91"/>
    </location>
</feature>
<dbReference type="GO" id="GO:0016651">
    <property type="term" value="F:oxidoreductase activity, acting on NAD(P)H"/>
    <property type="evidence" value="ECO:0007669"/>
    <property type="project" value="InterPro"/>
</dbReference>
<dbReference type="InterPro" id="IPR036010">
    <property type="entry name" value="2Fe-2S_ferredoxin-like_sf"/>
</dbReference>
<dbReference type="GO" id="GO:0016020">
    <property type="term" value="C:membrane"/>
    <property type="evidence" value="ECO:0007669"/>
    <property type="project" value="InterPro"/>
</dbReference>
<dbReference type="Gene3D" id="3.10.20.740">
    <property type="match status" value="1"/>
</dbReference>
<evidence type="ECO:0000259" key="11">
    <source>
        <dbReference type="PROSITE" id="PS51085"/>
    </source>
</evidence>
<dbReference type="CDD" id="cd00207">
    <property type="entry name" value="fer2"/>
    <property type="match status" value="1"/>
</dbReference>
<dbReference type="Pfam" id="PF09326">
    <property type="entry name" value="NADH_dhqG_C"/>
    <property type="match status" value="1"/>
</dbReference>
<dbReference type="Gene3D" id="3.30.200.210">
    <property type="match status" value="1"/>
</dbReference>
<dbReference type="PROSITE" id="PS00641">
    <property type="entry name" value="COMPLEX1_75K_1"/>
    <property type="match status" value="1"/>
</dbReference>
<evidence type="ECO:0000256" key="2">
    <source>
        <dbReference type="ARBA" id="ARBA00005404"/>
    </source>
</evidence>
<dbReference type="FunFam" id="3.30.200.210:FF:000002">
    <property type="entry name" value="NADH-ubiquinone oxidoreductase 75 kDa subunit"/>
    <property type="match status" value="1"/>
</dbReference>
<dbReference type="PROSITE" id="PS51839">
    <property type="entry name" value="4FE4S_HC3"/>
    <property type="match status" value="1"/>
</dbReference>
<comment type="cofactor">
    <cofactor evidence="9">
        <name>[2Fe-2S] cluster</name>
        <dbReference type="ChEBI" id="CHEBI:190135"/>
    </cofactor>
</comment>
<evidence type="ECO:0000256" key="10">
    <source>
        <dbReference type="RuleBase" id="RU004523"/>
    </source>
</evidence>
<dbReference type="SUPFAM" id="SSF54862">
    <property type="entry name" value="4Fe-4S ferredoxins"/>
    <property type="match status" value="1"/>
</dbReference>
<sequence length="688" mass="74187">MRMMSAEAAPAPETVPVTVNGQEVHVPKGVTVLYACEQAGVDVPRFCYHHKLSIAGNCRMCLVEVEKSPKPVASCAMPVMPGMNIKTTTDLVKKAREGVMEFLLINHPLDCPICDQGGECELQDQSYIFGSDRSRFTEYKRAVEDKELGPLVKTVMTRCIHCTRCVRFSTEIAGVQDMGITGRGNQAEVGTYISKLLASELSGNVIDLCPVGALTSKPFAFSARSWELESTNSIDVTDGLGSNIRVDTRGNEVMRIVPRANEEVNEEWISDKARFSYDALKRQRLDRPMVRGGDGKLQETSWEFALEYVAEKLKAAEPNAMRAVAGKLCDAESMISLKDMMNKLGASHLTPEGLPGASADVRSSYLFNSNLVGVEDADYVLLIGTNPRTEAPVLNVRLRRAVIAGGATVASVGPKADLSYPSQHLGDTTATLEEVTSGKHAACEAIKAAQNPMVIVGSELLRRPDAKVMLKKIHAMCDELGVVKGDWNGFNVLHDAGGTVGALDIGFVPGTSASDAVPAQLVYSLGAEEFDAPEDAFVVYQGHHGDKGAARADVILPGAAYTEKTGTYVNTEGRAQVAIASMGPVGKAKEDWRILRALSEFAGVPLPYNTHQAVHERLAQVAPHFAKVDEVEATLWMNGATYANEKGKKLEASIPLKSSVENFFMTDIISRTSATMAKCTEARESGAV</sequence>
<dbReference type="PANTHER" id="PTHR43105:SF13">
    <property type="entry name" value="NADH-UBIQUINONE OXIDOREDUCTASE 75 KDA SUBUNIT, MITOCHONDRIAL"/>
    <property type="match status" value="1"/>
</dbReference>
<evidence type="ECO:0000256" key="3">
    <source>
        <dbReference type="ARBA" id="ARBA00022485"/>
    </source>
</evidence>
<accession>A0A7R9SZT5</accession>
<protein>
    <submittedName>
        <fullName evidence="14">Uncharacterized protein</fullName>
    </submittedName>
</protein>
<keyword evidence="3" id="KW-0004">4Fe-4S</keyword>
<feature type="domain" description="4Fe-4S Mo/W bis-MGD-type" evidence="12">
    <location>
        <begin position="228"/>
        <end position="284"/>
    </location>
</feature>
<dbReference type="PANTHER" id="PTHR43105">
    <property type="entry name" value="RESPIRATORY NITRATE REDUCTASE"/>
    <property type="match status" value="1"/>
</dbReference>
<dbReference type="Gene3D" id="3.40.50.740">
    <property type="match status" value="1"/>
</dbReference>
<dbReference type="PROSITE" id="PS51085">
    <property type="entry name" value="2FE2S_FER_2"/>
    <property type="match status" value="1"/>
</dbReference>
<dbReference type="GO" id="GO:0042773">
    <property type="term" value="P:ATP synthesis coupled electron transport"/>
    <property type="evidence" value="ECO:0007669"/>
    <property type="project" value="InterPro"/>
</dbReference>
<dbReference type="InterPro" id="IPR015405">
    <property type="entry name" value="NDUFS1-like_C"/>
</dbReference>
<dbReference type="PROSITE" id="PS00643">
    <property type="entry name" value="COMPLEX1_75K_3"/>
    <property type="match status" value="1"/>
</dbReference>
<feature type="domain" description="4Fe-4S His(Cys)3-ligated-type" evidence="13">
    <location>
        <begin position="91"/>
        <end position="130"/>
    </location>
</feature>
<evidence type="ECO:0000259" key="13">
    <source>
        <dbReference type="PROSITE" id="PS51839"/>
    </source>
</evidence>
<evidence type="ECO:0000256" key="1">
    <source>
        <dbReference type="ARBA" id="ARBA00001966"/>
    </source>
</evidence>
<evidence type="ECO:0000259" key="12">
    <source>
        <dbReference type="PROSITE" id="PS51669"/>
    </source>
</evidence>
<comment type="similarity">
    <text evidence="2 10">Belongs to the complex I 75 kDa subunit family.</text>
</comment>
<evidence type="ECO:0000256" key="4">
    <source>
        <dbReference type="ARBA" id="ARBA00022723"/>
    </source>
</evidence>
<evidence type="ECO:0000256" key="8">
    <source>
        <dbReference type="ARBA" id="ARBA00023027"/>
    </source>
</evidence>
<evidence type="ECO:0000313" key="14">
    <source>
        <dbReference type="EMBL" id="CAD8220322.1"/>
    </source>
</evidence>
<dbReference type="Pfam" id="PF22151">
    <property type="entry name" value="Fer4_NDSU1"/>
    <property type="match status" value="1"/>
</dbReference>
<keyword evidence="8" id="KW-0520">NAD</keyword>
<dbReference type="AlphaFoldDB" id="A0A7R9SZT5"/>
<dbReference type="GO" id="GO:0046872">
    <property type="term" value="F:metal ion binding"/>
    <property type="evidence" value="ECO:0007669"/>
    <property type="project" value="UniProtKB-KW"/>
</dbReference>
<proteinExistence type="inferred from homology"/>
<evidence type="ECO:0000256" key="5">
    <source>
        <dbReference type="ARBA" id="ARBA00022967"/>
    </source>
</evidence>
<keyword evidence="7" id="KW-0411">Iron-sulfur</keyword>
<dbReference type="GO" id="GO:0008137">
    <property type="term" value="F:NADH dehydrogenase (ubiquinone) activity"/>
    <property type="evidence" value="ECO:0007669"/>
    <property type="project" value="InterPro"/>
</dbReference>
<dbReference type="CDD" id="cd02773">
    <property type="entry name" value="MopB_Res-Cmplx1_Nad11"/>
    <property type="match status" value="1"/>
</dbReference>
<keyword evidence="5" id="KW-1278">Translocase</keyword>
<dbReference type="PROSITE" id="PS00642">
    <property type="entry name" value="COMPLEX1_75K_2"/>
    <property type="match status" value="1"/>
</dbReference>
<dbReference type="Gene3D" id="3.30.70.20">
    <property type="match status" value="1"/>
</dbReference>
<dbReference type="Pfam" id="PF22117">
    <property type="entry name" value="Fer4_Nqo3"/>
    <property type="match status" value="1"/>
</dbReference>
<name>A0A7R9SZT5_9CHLO</name>
<evidence type="ECO:0000256" key="9">
    <source>
        <dbReference type="ARBA" id="ARBA00034078"/>
    </source>
</evidence>
<dbReference type="EMBL" id="HBDX01001189">
    <property type="protein sequence ID" value="CAD8220322.1"/>
    <property type="molecule type" value="Transcribed_RNA"/>
</dbReference>
<dbReference type="Pfam" id="PF10588">
    <property type="entry name" value="NADH-G_4Fe-4S_3"/>
    <property type="match status" value="1"/>
</dbReference>
<dbReference type="InterPro" id="IPR050123">
    <property type="entry name" value="Prok_molybdopt-oxidoreductase"/>
</dbReference>
<dbReference type="PROSITE" id="PS51669">
    <property type="entry name" value="4FE4S_MOW_BIS_MGD"/>
    <property type="match status" value="1"/>
</dbReference>
<dbReference type="SMART" id="SM00929">
    <property type="entry name" value="NADH-G_4Fe-4S_3"/>
    <property type="match status" value="1"/>
</dbReference>
<comment type="cofactor">
    <cofactor evidence="1">
        <name>[4Fe-4S] cluster</name>
        <dbReference type="ChEBI" id="CHEBI:49883"/>
    </cofactor>
</comment>
<keyword evidence="4" id="KW-0479">Metal-binding</keyword>
<dbReference type="NCBIfam" id="TIGR01973">
    <property type="entry name" value="NuoG"/>
    <property type="match status" value="1"/>
</dbReference>
<dbReference type="InterPro" id="IPR000283">
    <property type="entry name" value="NADH_UbQ_OxRdtase_75kDa_su_CS"/>
</dbReference>
<dbReference type="InterPro" id="IPR006656">
    <property type="entry name" value="Mopterin_OxRdtase"/>
</dbReference>